<dbReference type="EMBL" id="KV875098">
    <property type="protein sequence ID" value="OIW28692.1"/>
    <property type="molecule type" value="Genomic_DNA"/>
</dbReference>
<evidence type="ECO:0000313" key="4">
    <source>
        <dbReference type="Proteomes" id="UP000182658"/>
    </source>
</evidence>
<evidence type="ECO:0000256" key="1">
    <source>
        <dbReference type="SAM" id="MobiDB-lite"/>
    </source>
</evidence>
<reference evidence="3 4" key="1">
    <citation type="submission" date="2016-10" db="EMBL/GenBank/DDBJ databases">
        <title>Draft genome sequence of Coniochaeta ligniaria NRRL30616, a lignocellulolytic fungus for bioabatement of inhibitors in plant biomass hydrolysates.</title>
        <authorList>
            <consortium name="DOE Joint Genome Institute"/>
            <person name="Jimenez D.J."/>
            <person name="Hector R.E."/>
            <person name="Riley R."/>
            <person name="Sun H."/>
            <person name="Grigoriev I.V."/>
            <person name="Van Elsas J.D."/>
            <person name="Nichols N.N."/>
        </authorList>
    </citation>
    <scope>NUCLEOTIDE SEQUENCE [LARGE SCALE GENOMIC DNA]</scope>
    <source>
        <strain evidence="3 4">NRRL 30616</strain>
    </source>
</reference>
<feature type="transmembrane region" description="Helical" evidence="2">
    <location>
        <begin position="49"/>
        <end position="74"/>
    </location>
</feature>
<keyword evidence="2" id="KW-0812">Transmembrane</keyword>
<protein>
    <submittedName>
        <fullName evidence="3">Uncharacterized protein</fullName>
    </submittedName>
</protein>
<evidence type="ECO:0000313" key="3">
    <source>
        <dbReference type="EMBL" id="OIW28692.1"/>
    </source>
</evidence>
<feature type="compositionally biased region" description="Basic and acidic residues" evidence="1">
    <location>
        <begin position="137"/>
        <end position="150"/>
    </location>
</feature>
<dbReference type="InParanoid" id="A0A1J7JHD0"/>
<gene>
    <name evidence="3" type="ORF">CONLIGDRAFT_681636</name>
</gene>
<proteinExistence type="predicted"/>
<accession>A0A1J7JHD0</accession>
<sequence>MPSTITQTVTTIITTVTTATETTTAYVTLVALADVADLLALGQTTNDSVALAGTIGTWVMGGLSVAMAVVAYVIGEETEAEMEEGRARARVNAYETAMTQTLEMANIFDRDAVGGSPAGKTIRQTVDSIITTVNKTSGREPRAEPAEACRRRVSSAPSGIGAAAR</sequence>
<keyword evidence="2" id="KW-0472">Membrane</keyword>
<name>A0A1J7JHD0_9PEZI</name>
<organism evidence="3 4">
    <name type="scientific">Coniochaeta ligniaria NRRL 30616</name>
    <dbReference type="NCBI Taxonomy" id="1408157"/>
    <lineage>
        <taxon>Eukaryota</taxon>
        <taxon>Fungi</taxon>
        <taxon>Dikarya</taxon>
        <taxon>Ascomycota</taxon>
        <taxon>Pezizomycotina</taxon>
        <taxon>Sordariomycetes</taxon>
        <taxon>Sordariomycetidae</taxon>
        <taxon>Coniochaetales</taxon>
        <taxon>Coniochaetaceae</taxon>
        <taxon>Coniochaeta</taxon>
    </lineage>
</organism>
<keyword evidence="2" id="KW-1133">Transmembrane helix</keyword>
<feature type="region of interest" description="Disordered" evidence="1">
    <location>
        <begin position="135"/>
        <end position="165"/>
    </location>
</feature>
<evidence type="ECO:0000256" key="2">
    <source>
        <dbReference type="SAM" id="Phobius"/>
    </source>
</evidence>
<keyword evidence="4" id="KW-1185">Reference proteome</keyword>
<dbReference type="AlphaFoldDB" id="A0A1J7JHD0"/>
<dbReference type="Proteomes" id="UP000182658">
    <property type="component" value="Unassembled WGS sequence"/>
</dbReference>